<comment type="caution">
    <text evidence="1">The sequence shown here is derived from an EMBL/GenBank/DDBJ whole genome shotgun (WGS) entry which is preliminary data.</text>
</comment>
<accession>A0A2V0QL28</accession>
<dbReference type="Proteomes" id="UP000247480">
    <property type="component" value="Unassembled WGS sequence"/>
</dbReference>
<protein>
    <submittedName>
        <fullName evidence="1">Uncharacterized protein</fullName>
    </submittedName>
</protein>
<evidence type="ECO:0000313" key="2">
    <source>
        <dbReference type="Proteomes" id="UP000247480"/>
    </source>
</evidence>
<gene>
    <name evidence="1" type="ORF">KPSA1_07143</name>
</gene>
<sequence>MIAGCRQDIDGVGGSFSNGCSGQSIQDVSSKRLTSDTDALSDQIGNDDTKCYSVWPERD</sequence>
<dbReference type="AlphaFoldDB" id="A0A2V0QL28"/>
<name>A0A2V0QL28_PSESF</name>
<proteinExistence type="predicted"/>
<organism evidence="1 2">
    <name type="scientific">Pseudomonas syringae pv. actinidiae</name>
    <dbReference type="NCBI Taxonomy" id="103796"/>
    <lineage>
        <taxon>Bacteria</taxon>
        <taxon>Pseudomonadati</taxon>
        <taxon>Pseudomonadota</taxon>
        <taxon>Gammaproteobacteria</taxon>
        <taxon>Pseudomonadales</taxon>
        <taxon>Pseudomonadaceae</taxon>
        <taxon>Pseudomonas</taxon>
        <taxon>Pseudomonas syringae</taxon>
    </lineage>
</organism>
<evidence type="ECO:0000313" key="1">
    <source>
        <dbReference type="EMBL" id="GBH13651.1"/>
    </source>
</evidence>
<dbReference type="EMBL" id="BGJZ01000365">
    <property type="protein sequence ID" value="GBH13651.1"/>
    <property type="molecule type" value="Genomic_DNA"/>
</dbReference>
<reference evidence="1 2" key="1">
    <citation type="submission" date="2018-04" db="EMBL/GenBank/DDBJ databases">
        <title>Draft genome sequence of Pseudomonas syringae pv. actinidiae biovar 1 strains isolated from kiwifruit in Kagawa prefecture.</title>
        <authorList>
            <person name="Tabuchi M."/>
            <person name="Saito M."/>
            <person name="Fujiwara S."/>
            <person name="Sasa N."/>
            <person name="Akimitsu K."/>
            <person name="Gomi K."/>
            <person name="Konishi-Sugita S."/>
            <person name="Hamano K."/>
            <person name="Kataoka I."/>
        </authorList>
    </citation>
    <scope>NUCLEOTIDE SEQUENCE [LARGE SCALE GENOMIC DNA]</scope>
    <source>
        <strain evidence="1 2">MAFF212206</strain>
    </source>
</reference>